<dbReference type="AlphaFoldDB" id="A0A844G8C8"/>
<dbReference type="EMBL" id="WLYX01000001">
    <property type="protein sequence ID" value="MTD34103.1"/>
    <property type="molecule type" value="Genomic_DNA"/>
</dbReference>
<dbReference type="Proteomes" id="UP000446658">
    <property type="component" value="Unassembled WGS sequence"/>
</dbReference>
<name>A0A844G8C8_9NEIS</name>
<dbReference type="EMBL" id="WLYX01000001">
    <property type="protein sequence ID" value="MTD32636.1"/>
    <property type="molecule type" value="Genomic_DNA"/>
</dbReference>
<proteinExistence type="predicted"/>
<comment type="caution">
    <text evidence="1">The sequence shown here is derived from an EMBL/GenBank/DDBJ whole genome shotgun (WGS) entry which is preliminary data.</text>
</comment>
<evidence type="ECO:0000313" key="2">
    <source>
        <dbReference type="EMBL" id="MTD34103.1"/>
    </source>
</evidence>
<gene>
    <name evidence="1" type="ORF">GKE73_02915</name>
    <name evidence="2" type="ORF">GKE73_16930</name>
</gene>
<evidence type="ECO:0000313" key="3">
    <source>
        <dbReference type="Proteomes" id="UP000446658"/>
    </source>
</evidence>
<organism evidence="1 3">
    <name type="scientific">Paludibacterium denitrificans</name>
    <dbReference type="NCBI Taxonomy" id="2675226"/>
    <lineage>
        <taxon>Bacteria</taxon>
        <taxon>Pseudomonadati</taxon>
        <taxon>Pseudomonadota</taxon>
        <taxon>Betaproteobacteria</taxon>
        <taxon>Neisseriales</taxon>
        <taxon>Chromobacteriaceae</taxon>
        <taxon>Paludibacterium</taxon>
    </lineage>
</organism>
<keyword evidence="3" id="KW-1185">Reference proteome</keyword>
<evidence type="ECO:0000313" key="1">
    <source>
        <dbReference type="EMBL" id="MTD32636.1"/>
    </source>
</evidence>
<protein>
    <submittedName>
        <fullName evidence="1">Uncharacterized protein</fullName>
    </submittedName>
</protein>
<accession>A0A844G8C8</accession>
<dbReference type="RefSeq" id="WP_230369119.1">
    <property type="nucleotide sequence ID" value="NZ_WLYX01000001.1"/>
</dbReference>
<sequence length="167" mass="18215">MSLLPNDAYSPLTHAISGRSIYLDGWETTLAADWTPNGMSSAVLTDWIGLDTQLKMRPGTTATVVIEWDSEDGTTYRRPFSLYAEGDVIRWGDMPDMATGAVSDASMTIPSGSRVYLPLMAADMQLLANRSPECITYVINNGTWACIGGFSPYMMNPDGSGFQLLKQ</sequence>
<reference evidence="1 3" key="1">
    <citation type="submission" date="2019-11" db="EMBL/GenBank/DDBJ databases">
        <title>Draft genome sequence of Paludibacterium sp. dN18-1.</title>
        <authorList>
            <person name="Im W.-T."/>
        </authorList>
    </citation>
    <scope>NUCLEOTIDE SEQUENCE [LARGE SCALE GENOMIC DNA]</scope>
    <source>
        <strain evidence="3">dN 18-1</strain>
        <strain evidence="1">DN 18-1</strain>
    </source>
</reference>